<keyword evidence="2" id="KW-0349">Heme</keyword>
<dbReference type="Proteomes" id="UP001234787">
    <property type="component" value="Unassembled WGS sequence"/>
</dbReference>
<keyword evidence="3" id="KW-0479">Metal-binding</keyword>
<dbReference type="EMBL" id="BSEH01000396">
    <property type="protein sequence ID" value="GLJ58480.1"/>
    <property type="molecule type" value="Genomic_DNA"/>
</dbReference>
<evidence type="ECO:0000256" key="5">
    <source>
        <dbReference type="ARBA" id="ARBA00023004"/>
    </source>
</evidence>
<reference evidence="6" key="1">
    <citation type="submission" date="2022-12" db="EMBL/GenBank/DDBJ databases">
        <title>Chromosome-Level Genome Assembly of Japanese Cedar (Cryptomeriajaponica D. Don).</title>
        <authorList>
            <person name="Fujino T."/>
            <person name="Yamaguchi K."/>
            <person name="Yokoyama T."/>
            <person name="Hamanaka T."/>
            <person name="Harazono Y."/>
            <person name="Kamada H."/>
            <person name="Kobayashi W."/>
            <person name="Ujino-Ihara T."/>
            <person name="Uchiyama K."/>
            <person name="Matsumoto A."/>
            <person name="Izuno A."/>
            <person name="Tsumura Y."/>
            <person name="Toyoda A."/>
            <person name="Shigenobu S."/>
            <person name="Moriguchi Y."/>
            <person name="Ueno S."/>
            <person name="Kasahara M."/>
        </authorList>
    </citation>
    <scope>NUCLEOTIDE SEQUENCE</scope>
</reference>
<keyword evidence="4" id="KW-0560">Oxidoreductase</keyword>
<evidence type="ECO:0000256" key="1">
    <source>
        <dbReference type="ARBA" id="ARBA00010617"/>
    </source>
</evidence>
<dbReference type="PRINTS" id="PR00385">
    <property type="entry name" value="P450"/>
</dbReference>
<keyword evidence="5" id="KW-0408">Iron</keyword>
<gene>
    <name evidence="6" type="ORF">SUGI_1362820</name>
    <name evidence="7" type="ORF">SUGI_1452410</name>
</gene>
<comment type="similarity">
    <text evidence="1">Belongs to the cytochrome P450 family.</text>
</comment>
<dbReference type="AlphaFoldDB" id="A0AAD3NLF5"/>
<protein>
    <recommendedName>
        <fullName evidence="9">Cytochrome P450</fullName>
    </recommendedName>
</protein>
<evidence type="ECO:0008006" key="9">
    <source>
        <dbReference type="Google" id="ProtNLM"/>
    </source>
</evidence>
<dbReference type="InterPro" id="IPR001128">
    <property type="entry name" value="Cyt_P450"/>
</dbReference>
<evidence type="ECO:0000256" key="3">
    <source>
        <dbReference type="ARBA" id="ARBA00022723"/>
    </source>
</evidence>
<evidence type="ECO:0000256" key="2">
    <source>
        <dbReference type="ARBA" id="ARBA00022617"/>
    </source>
</evidence>
<dbReference type="GO" id="GO:0016705">
    <property type="term" value="F:oxidoreductase activity, acting on paired donors, with incorporation or reduction of molecular oxygen"/>
    <property type="evidence" value="ECO:0007669"/>
    <property type="project" value="InterPro"/>
</dbReference>
<comment type="caution">
    <text evidence="6">The sequence shown here is derived from an EMBL/GenBank/DDBJ whole genome shotgun (WGS) entry which is preliminary data.</text>
</comment>
<dbReference type="Pfam" id="PF00067">
    <property type="entry name" value="p450"/>
    <property type="match status" value="1"/>
</dbReference>
<dbReference type="Gene3D" id="1.10.630.10">
    <property type="entry name" value="Cytochrome P450"/>
    <property type="match status" value="1"/>
</dbReference>
<accession>A0AAD3NLF5</accession>
<evidence type="ECO:0000313" key="6">
    <source>
        <dbReference type="EMBL" id="GLJ57695.1"/>
    </source>
</evidence>
<dbReference type="SUPFAM" id="SSF48264">
    <property type="entry name" value="Cytochrome P450"/>
    <property type="match status" value="1"/>
</dbReference>
<dbReference type="GO" id="GO:0004497">
    <property type="term" value="F:monooxygenase activity"/>
    <property type="evidence" value="ECO:0007669"/>
    <property type="project" value="InterPro"/>
</dbReference>
<evidence type="ECO:0000313" key="7">
    <source>
        <dbReference type="EMBL" id="GLJ58480.1"/>
    </source>
</evidence>
<organism evidence="6 8">
    <name type="scientific">Cryptomeria japonica</name>
    <name type="common">Japanese cedar</name>
    <name type="synonym">Cupressus japonica</name>
    <dbReference type="NCBI Taxonomy" id="3369"/>
    <lineage>
        <taxon>Eukaryota</taxon>
        <taxon>Viridiplantae</taxon>
        <taxon>Streptophyta</taxon>
        <taxon>Embryophyta</taxon>
        <taxon>Tracheophyta</taxon>
        <taxon>Spermatophyta</taxon>
        <taxon>Pinopsida</taxon>
        <taxon>Pinidae</taxon>
        <taxon>Conifers II</taxon>
        <taxon>Cupressales</taxon>
        <taxon>Cupressaceae</taxon>
        <taxon>Cryptomeria</taxon>
    </lineage>
</organism>
<dbReference type="GO" id="GO:0020037">
    <property type="term" value="F:heme binding"/>
    <property type="evidence" value="ECO:0007669"/>
    <property type="project" value="InterPro"/>
</dbReference>
<evidence type="ECO:0000256" key="4">
    <source>
        <dbReference type="ARBA" id="ARBA00023002"/>
    </source>
</evidence>
<dbReference type="InterPro" id="IPR036396">
    <property type="entry name" value="Cyt_P450_sf"/>
</dbReference>
<dbReference type="PANTHER" id="PTHR47944">
    <property type="entry name" value="CYTOCHROME P450 98A9"/>
    <property type="match status" value="1"/>
</dbReference>
<keyword evidence="8" id="KW-1185">Reference proteome</keyword>
<dbReference type="GO" id="GO:0005506">
    <property type="term" value="F:iron ion binding"/>
    <property type="evidence" value="ECO:0007669"/>
    <property type="project" value="InterPro"/>
</dbReference>
<name>A0AAD3NLF5_CRYJA</name>
<sequence>MSEILRNPGVAKKMQEEIESVVGRERTVCERDIGSLEYMQCVVKETLRLYPVLPLIFPHESTKDCTVGGYFIWAIGRDPSLWEDPRNSSQRDLWTKMNL</sequence>
<proteinExistence type="inferred from homology"/>
<dbReference type="EMBL" id="BSEH01000171">
    <property type="protein sequence ID" value="GLJ57695.1"/>
    <property type="molecule type" value="Genomic_DNA"/>
</dbReference>
<evidence type="ECO:0000313" key="8">
    <source>
        <dbReference type="Proteomes" id="UP001234787"/>
    </source>
</evidence>